<evidence type="ECO:0000313" key="7">
    <source>
        <dbReference type="EMBL" id="QDY67705.1"/>
    </source>
</evidence>
<keyword evidence="5" id="KW-0067">ATP-binding</keyword>
<dbReference type="GO" id="GO:0016301">
    <property type="term" value="F:kinase activity"/>
    <property type="evidence" value="ECO:0007669"/>
    <property type="project" value="UniProtKB-KW"/>
</dbReference>
<accession>A0ABX5YDF8</accession>
<keyword evidence="2" id="KW-0808">Transferase</keyword>
<dbReference type="InterPro" id="IPR029056">
    <property type="entry name" value="Ribokinase-like"/>
</dbReference>
<evidence type="ECO:0000256" key="3">
    <source>
        <dbReference type="ARBA" id="ARBA00022741"/>
    </source>
</evidence>
<dbReference type="Pfam" id="PF00294">
    <property type="entry name" value="PfkB"/>
    <property type="match status" value="1"/>
</dbReference>
<dbReference type="RefSeq" id="WP_146277954.1">
    <property type="nucleotide sequence ID" value="NZ_CP042260.1"/>
</dbReference>
<evidence type="ECO:0000259" key="6">
    <source>
        <dbReference type="Pfam" id="PF00294"/>
    </source>
</evidence>
<evidence type="ECO:0000256" key="4">
    <source>
        <dbReference type="ARBA" id="ARBA00022777"/>
    </source>
</evidence>
<evidence type="ECO:0000256" key="2">
    <source>
        <dbReference type="ARBA" id="ARBA00022679"/>
    </source>
</evidence>
<dbReference type="InterPro" id="IPR050306">
    <property type="entry name" value="PfkB_Carbo_kinase"/>
</dbReference>
<keyword evidence="3" id="KW-0547">Nucleotide-binding</keyword>
<dbReference type="InterPro" id="IPR011611">
    <property type="entry name" value="PfkB_dom"/>
</dbReference>
<evidence type="ECO:0000313" key="8">
    <source>
        <dbReference type="Proteomes" id="UP000320717"/>
    </source>
</evidence>
<gene>
    <name evidence="7" type="ORF">FQA45_16105</name>
</gene>
<dbReference type="Proteomes" id="UP000320717">
    <property type="component" value="Chromosome"/>
</dbReference>
<dbReference type="InterPro" id="IPR002173">
    <property type="entry name" value="Carboh/pur_kinase_PfkB_CS"/>
</dbReference>
<protein>
    <submittedName>
        <fullName evidence="7">Carbohydrate kinase</fullName>
    </submittedName>
</protein>
<feature type="domain" description="Carbohydrate kinase PfkB" evidence="6">
    <location>
        <begin position="23"/>
        <end position="322"/>
    </location>
</feature>
<dbReference type="PANTHER" id="PTHR43085:SF1">
    <property type="entry name" value="PSEUDOURIDINE KINASE-RELATED"/>
    <property type="match status" value="1"/>
</dbReference>
<reference evidence="7 8" key="1">
    <citation type="submission" date="2019-07" db="EMBL/GenBank/DDBJ databases">
        <title>Complete Genome Sequence of drought tolerant Plant Growth-Promoting Rhizobacterium Glutamicibacter halophytocola DR408.</title>
        <authorList>
            <person name="Nishu S.D."/>
            <person name="Lee T.K."/>
        </authorList>
    </citation>
    <scope>NUCLEOTIDE SEQUENCE [LARGE SCALE GENOMIC DNA]</scope>
    <source>
        <strain evidence="7 8">DR408</strain>
    </source>
</reference>
<keyword evidence="4 7" id="KW-0418">Kinase</keyword>
<comment type="similarity">
    <text evidence="1">Belongs to the carbohydrate kinase PfkB family.</text>
</comment>
<proteinExistence type="inferred from homology"/>
<dbReference type="Gene3D" id="3.40.1190.20">
    <property type="match status" value="1"/>
</dbReference>
<sequence>MYGKDGAVLPAEEKTSILVQGTLISIVGESLVDVIATASDGDVGTTYPGGSPLNVAVGTARLGLPTKLVTQFAPDEHGQLIQDHLESSNVEVSNFGLERTSVAEASIGSGGSADYDFSIEWNLGTGKRQLCTEVRGSMHIHTGSIASAMMPGANSVLTAIAECRGGSTISYDPNCRPALCPDASQARRQAELFVQESDLVKASDEDLAWLYPDRTPEETMAAWLELGPAFIAMTRGDAGTVFLSRQGRVDVGGEKIALADTVGAGDSFMSGLLAGLAQLGALGAEARPVLNALTLDQAREVVSYANRAAGITCSRAGANPPNADDLGMLLGS</sequence>
<evidence type="ECO:0000256" key="5">
    <source>
        <dbReference type="ARBA" id="ARBA00022840"/>
    </source>
</evidence>
<dbReference type="SUPFAM" id="SSF53613">
    <property type="entry name" value="Ribokinase-like"/>
    <property type="match status" value="1"/>
</dbReference>
<dbReference type="PROSITE" id="PS00584">
    <property type="entry name" value="PFKB_KINASES_2"/>
    <property type="match status" value="1"/>
</dbReference>
<dbReference type="EMBL" id="CP042260">
    <property type="protein sequence ID" value="QDY67705.1"/>
    <property type="molecule type" value="Genomic_DNA"/>
</dbReference>
<dbReference type="CDD" id="cd01167">
    <property type="entry name" value="bac_FRK"/>
    <property type="match status" value="1"/>
</dbReference>
<organism evidence="7 8">
    <name type="scientific">Glutamicibacter halophytocola</name>
    <dbReference type="NCBI Taxonomy" id="1933880"/>
    <lineage>
        <taxon>Bacteria</taxon>
        <taxon>Bacillati</taxon>
        <taxon>Actinomycetota</taxon>
        <taxon>Actinomycetes</taxon>
        <taxon>Micrococcales</taxon>
        <taxon>Micrococcaceae</taxon>
        <taxon>Glutamicibacter</taxon>
    </lineage>
</organism>
<keyword evidence="8" id="KW-1185">Reference proteome</keyword>
<evidence type="ECO:0000256" key="1">
    <source>
        <dbReference type="ARBA" id="ARBA00010688"/>
    </source>
</evidence>
<name>A0ABX5YDF8_9MICC</name>
<dbReference type="PANTHER" id="PTHR43085">
    <property type="entry name" value="HEXOKINASE FAMILY MEMBER"/>
    <property type="match status" value="1"/>
</dbReference>